<protein>
    <submittedName>
        <fullName evidence="1">Uncharacterized protein</fullName>
    </submittedName>
</protein>
<name>M7ZNC1_TRIUA</name>
<sequence length="130" mass="14310">MTYLASVSEDGKIWSWHLTFDKSVSSKIIYPARPLRVVRAALGHAILQLGAPRGRRWATIQVYLRLELVEAILSPIFFLYILICRWPMRNGALCREQVVAMYGARLPLGSASAGPRATAVAGVTTANQGL</sequence>
<evidence type="ECO:0000313" key="1">
    <source>
        <dbReference type="EMBL" id="EMS64733.1"/>
    </source>
</evidence>
<organism evidence="1">
    <name type="scientific">Triticum urartu</name>
    <name type="common">Red wild einkorn</name>
    <name type="synonym">Crithodium urartu</name>
    <dbReference type="NCBI Taxonomy" id="4572"/>
    <lineage>
        <taxon>Eukaryota</taxon>
        <taxon>Viridiplantae</taxon>
        <taxon>Streptophyta</taxon>
        <taxon>Embryophyta</taxon>
        <taxon>Tracheophyta</taxon>
        <taxon>Spermatophyta</taxon>
        <taxon>Magnoliopsida</taxon>
        <taxon>Liliopsida</taxon>
        <taxon>Poales</taxon>
        <taxon>Poaceae</taxon>
        <taxon>BOP clade</taxon>
        <taxon>Pooideae</taxon>
        <taxon>Triticodae</taxon>
        <taxon>Triticeae</taxon>
        <taxon>Triticinae</taxon>
        <taxon>Triticum</taxon>
    </lineage>
</organism>
<dbReference type="STRING" id="4572.M7ZNC1"/>
<gene>
    <name evidence="1" type="ORF">TRIUR3_05757</name>
</gene>
<reference evidence="1" key="1">
    <citation type="journal article" date="2013" name="Nature">
        <title>Draft genome of the wheat A-genome progenitor Triticum urartu.</title>
        <authorList>
            <person name="Ling H.Q."/>
            <person name="Zhao S."/>
            <person name="Liu D."/>
            <person name="Wang J."/>
            <person name="Sun H."/>
            <person name="Zhang C."/>
            <person name="Fan H."/>
            <person name="Li D."/>
            <person name="Dong L."/>
            <person name="Tao Y."/>
            <person name="Gao C."/>
            <person name="Wu H."/>
            <person name="Li Y."/>
            <person name="Cui Y."/>
            <person name="Guo X."/>
            <person name="Zheng S."/>
            <person name="Wang B."/>
            <person name="Yu K."/>
            <person name="Liang Q."/>
            <person name="Yang W."/>
            <person name="Lou X."/>
            <person name="Chen J."/>
            <person name="Feng M."/>
            <person name="Jian J."/>
            <person name="Zhang X."/>
            <person name="Luo G."/>
            <person name="Jiang Y."/>
            <person name="Liu J."/>
            <person name="Wang Z."/>
            <person name="Sha Y."/>
            <person name="Zhang B."/>
            <person name="Wu H."/>
            <person name="Tang D."/>
            <person name="Shen Q."/>
            <person name="Xue P."/>
            <person name="Zou S."/>
            <person name="Wang X."/>
            <person name="Liu X."/>
            <person name="Wang F."/>
            <person name="Yang Y."/>
            <person name="An X."/>
            <person name="Dong Z."/>
            <person name="Zhang K."/>
            <person name="Zhang X."/>
            <person name="Luo M.C."/>
            <person name="Dvorak J."/>
            <person name="Tong Y."/>
            <person name="Wang J."/>
            <person name="Yang H."/>
            <person name="Li Z."/>
            <person name="Wang D."/>
            <person name="Zhang A."/>
            <person name="Wang J."/>
        </authorList>
    </citation>
    <scope>NUCLEOTIDE SEQUENCE</scope>
</reference>
<dbReference type="AlphaFoldDB" id="M7ZNC1"/>
<accession>M7ZNC1</accession>
<proteinExistence type="predicted"/>
<dbReference type="EMBL" id="KD052459">
    <property type="protein sequence ID" value="EMS64733.1"/>
    <property type="molecule type" value="Genomic_DNA"/>
</dbReference>